<protein>
    <recommendedName>
        <fullName evidence="4">Undecaprenyl-diphosphatase</fullName>
        <ecNumber evidence="3">3.6.1.27</ecNumber>
    </recommendedName>
    <alternativeName>
        <fullName evidence="15">Bacitracin resistance protein</fullName>
    </alternativeName>
    <alternativeName>
        <fullName evidence="14">Undecaprenyl pyrophosphate phosphatase</fullName>
    </alternativeName>
</protein>
<keyword evidence="10 17" id="KW-1133">Transmembrane helix</keyword>
<evidence type="ECO:0000256" key="16">
    <source>
        <dbReference type="ARBA" id="ARBA00047594"/>
    </source>
</evidence>
<evidence type="ECO:0000256" key="12">
    <source>
        <dbReference type="ARBA" id="ARBA00023251"/>
    </source>
</evidence>
<keyword evidence="6 17" id="KW-0812">Transmembrane</keyword>
<dbReference type="AlphaFoldDB" id="A0A7V9Z0Z4"/>
<keyword evidence="9" id="KW-0573">Peptidoglycan synthesis</keyword>
<evidence type="ECO:0000256" key="3">
    <source>
        <dbReference type="ARBA" id="ARBA00012374"/>
    </source>
</evidence>
<keyword evidence="19" id="KW-1185">Reference proteome</keyword>
<gene>
    <name evidence="18" type="ORF">HNQ85_002392</name>
</gene>
<dbReference type="GO" id="GO:0050380">
    <property type="term" value="F:undecaprenyl-diphosphatase activity"/>
    <property type="evidence" value="ECO:0007669"/>
    <property type="project" value="UniProtKB-EC"/>
</dbReference>
<keyword evidence="11 17" id="KW-0472">Membrane</keyword>
<dbReference type="EMBL" id="JACDUU010000005">
    <property type="protein sequence ID" value="MBA2872102.1"/>
    <property type="molecule type" value="Genomic_DNA"/>
</dbReference>
<dbReference type="PANTHER" id="PTHR30622:SF2">
    <property type="entry name" value="UNDECAPRENYL-DIPHOSPHATASE"/>
    <property type="match status" value="1"/>
</dbReference>
<accession>A0A7V9Z0Z4</accession>
<evidence type="ECO:0000256" key="15">
    <source>
        <dbReference type="ARBA" id="ARBA00032932"/>
    </source>
</evidence>
<keyword evidence="8" id="KW-0133">Cell shape</keyword>
<comment type="catalytic activity">
    <reaction evidence="16">
        <text>di-trans,octa-cis-undecaprenyl diphosphate + H2O = di-trans,octa-cis-undecaprenyl phosphate + phosphate + H(+)</text>
        <dbReference type="Rhea" id="RHEA:28094"/>
        <dbReference type="ChEBI" id="CHEBI:15377"/>
        <dbReference type="ChEBI" id="CHEBI:15378"/>
        <dbReference type="ChEBI" id="CHEBI:43474"/>
        <dbReference type="ChEBI" id="CHEBI:58405"/>
        <dbReference type="ChEBI" id="CHEBI:60392"/>
        <dbReference type="EC" id="3.6.1.27"/>
    </reaction>
</comment>
<name>A0A7V9Z0Z4_9BACL</name>
<keyword evidence="7" id="KW-0378">Hydrolase</keyword>
<evidence type="ECO:0000256" key="4">
    <source>
        <dbReference type="ARBA" id="ARBA00021581"/>
    </source>
</evidence>
<evidence type="ECO:0000256" key="9">
    <source>
        <dbReference type="ARBA" id="ARBA00022984"/>
    </source>
</evidence>
<dbReference type="GO" id="GO:0046677">
    <property type="term" value="P:response to antibiotic"/>
    <property type="evidence" value="ECO:0007669"/>
    <property type="project" value="UniProtKB-KW"/>
</dbReference>
<evidence type="ECO:0000256" key="8">
    <source>
        <dbReference type="ARBA" id="ARBA00022960"/>
    </source>
</evidence>
<comment type="similarity">
    <text evidence="2">Belongs to the UppP family.</text>
</comment>
<evidence type="ECO:0000256" key="5">
    <source>
        <dbReference type="ARBA" id="ARBA00022475"/>
    </source>
</evidence>
<feature type="transmembrane region" description="Helical" evidence="17">
    <location>
        <begin position="9"/>
        <end position="27"/>
    </location>
</feature>
<sequence length="95" mass="10905">MNMLKIEGLSFELLMNTAPLFAVLLIYKEDLLRLAKNGVQYLTTKEQSAKDDFRFIIYLILGTIPAGVIGILFLVLLLYCRRTRHLIYLIKKAVS</sequence>
<dbReference type="InterPro" id="IPR003824">
    <property type="entry name" value="UppP"/>
</dbReference>
<keyword evidence="12" id="KW-0046">Antibiotic resistance</keyword>
<keyword evidence="5" id="KW-1003">Cell membrane</keyword>
<dbReference type="GO" id="GO:0008360">
    <property type="term" value="P:regulation of cell shape"/>
    <property type="evidence" value="ECO:0007669"/>
    <property type="project" value="UniProtKB-KW"/>
</dbReference>
<evidence type="ECO:0000256" key="2">
    <source>
        <dbReference type="ARBA" id="ARBA00010621"/>
    </source>
</evidence>
<dbReference type="Proteomes" id="UP000580891">
    <property type="component" value="Unassembled WGS sequence"/>
</dbReference>
<evidence type="ECO:0000313" key="19">
    <source>
        <dbReference type="Proteomes" id="UP000580891"/>
    </source>
</evidence>
<evidence type="ECO:0000256" key="13">
    <source>
        <dbReference type="ARBA" id="ARBA00023316"/>
    </source>
</evidence>
<organism evidence="18 19">
    <name type="scientific">[Anoxybacillus] calidus</name>
    <dbReference type="NCBI Taxonomy" id="575178"/>
    <lineage>
        <taxon>Bacteria</taxon>
        <taxon>Bacillati</taxon>
        <taxon>Bacillota</taxon>
        <taxon>Bacilli</taxon>
        <taxon>Bacillales</taxon>
        <taxon>Anoxybacillaceae</taxon>
        <taxon>Paranoxybacillus</taxon>
    </lineage>
</organism>
<comment type="subcellular location">
    <subcellularLocation>
        <location evidence="1">Cell membrane</location>
        <topology evidence="1">Multi-pass membrane protein</topology>
    </subcellularLocation>
</comment>
<evidence type="ECO:0000256" key="14">
    <source>
        <dbReference type="ARBA" id="ARBA00032707"/>
    </source>
</evidence>
<keyword evidence="13" id="KW-0961">Cell wall biogenesis/degradation</keyword>
<evidence type="ECO:0000313" key="18">
    <source>
        <dbReference type="EMBL" id="MBA2872102.1"/>
    </source>
</evidence>
<evidence type="ECO:0000256" key="10">
    <source>
        <dbReference type="ARBA" id="ARBA00022989"/>
    </source>
</evidence>
<reference evidence="18 19" key="1">
    <citation type="submission" date="2020-07" db="EMBL/GenBank/DDBJ databases">
        <title>Genomic Encyclopedia of Type Strains, Phase IV (KMG-IV): sequencing the most valuable type-strain genomes for metagenomic binning, comparative biology and taxonomic classification.</title>
        <authorList>
            <person name="Goeker M."/>
        </authorList>
    </citation>
    <scope>NUCLEOTIDE SEQUENCE [LARGE SCALE GENOMIC DNA]</scope>
    <source>
        <strain evidence="18 19">DSM 25220</strain>
    </source>
</reference>
<dbReference type="GO" id="GO:0009252">
    <property type="term" value="P:peptidoglycan biosynthetic process"/>
    <property type="evidence" value="ECO:0007669"/>
    <property type="project" value="UniProtKB-KW"/>
</dbReference>
<dbReference type="GO" id="GO:0005886">
    <property type="term" value="C:plasma membrane"/>
    <property type="evidence" value="ECO:0007669"/>
    <property type="project" value="UniProtKB-SubCell"/>
</dbReference>
<dbReference type="PANTHER" id="PTHR30622">
    <property type="entry name" value="UNDECAPRENYL-DIPHOSPHATASE"/>
    <property type="match status" value="1"/>
</dbReference>
<dbReference type="Pfam" id="PF02673">
    <property type="entry name" value="BacA"/>
    <property type="match status" value="1"/>
</dbReference>
<evidence type="ECO:0000256" key="7">
    <source>
        <dbReference type="ARBA" id="ARBA00022801"/>
    </source>
</evidence>
<comment type="caution">
    <text evidence="18">The sequence shown here is derived from an EMBL/GenBank/DDBJ whole genome shotgun (WGS) entry which is preliminary data.</text>
</comment>
<evidence type="ECO:0000256" key="6">
    <source>
        <dbReference type="ARBA" id="ARBA00022692"/>
    </source>
</evidence>
<feature type="transmembrane region" description="Helical" evidence="17">
    <location>
        <begin position="55"/>
        <end position="79"/>
    </location>
</feature>
<proteinExistence type="inferred from homology"/>
<dbReference type="GO" id="GO:0071555">
    <property type="term" value="P:cell wall organization"/>
    <property type="evidence" value="ECO:0007669"/>
    <property type="project" value="UniProtKB-KW"/>
</dbReference>
<dbReference type="EC" id="3.6.1.27" evidence="3"/>
<evidence type="ECO:0000256" key="17">
    <source>
        <dbReference type="SAM" id="Phobius"/>
    </source>
</evidence>
<evidence type="ECO:0000256" key="11">
    <source>
        <dbReference type="ARBA" id="ARBA00023136"/>
    </source>
</evidence>
<evidence type="ECO:0000256" key="1">
    <source>
        <dbReference type="ARBA" id="ARBA00004651"/>
    </source>
</evidence>